<dbReference type="InterPro" id="IPR036388">
    <property type="entry name" value="WH-like_DNA-bd_sf"/>
</dbReference>
<dbReference type="Proteomes" id="UP000318141">
    <property type="component" value="Unassembled WGS sequence"/>
</dbReference>
<dbReference type="InterPro" id="IPR005119">
    <property type="entry name" value="LysR_subst-bd"/>
</dbReference>
<evidence type="ECO:0000256" key="4">
    <source>
        <dbReference type="ARBA" id="ARBA00023163"/>
    </source>
</evidence>
<accession>A0A562BUI4</accession>
<dbReference type="InterPro" id="IPR058163">
    <property type="entry name" value="LysR-type_TF_proteobact-type"/>
</dbReference>
<dbReference type="AlphaFoldDB" id="A0A562BUI4"/>
<dbReference type="Gene3D" id="1.10.10.10">
    <property type="entry name" value="Winged helix-like DNA-binding domain superfamily/Winged helix DNA-binding domain"/>
    <property type="match status" value="1"/>
</dbReference>
<gene>
    <name evidence="6" type="ORF">L602_001000001000</name>
</gene>
<dbReference type="PANTHER" id="PTHR30537">
    <property type="entry name" value="HTH-TYPE TRANSCRIPTIONAL REGULATOR"/>
    <property type="match status" value="1"/>
</dbReference>
<dbReference type="EMBL" id="VLJN01000002">
    <property type="protein sequence ID" value="TWG88901.1"/>
    <property type="molecule type" value="Genomic_DNA"/>
</dbReference>
<dbReference type="SUPFAM" id="SSF46785">
    <property type="entry name" value="Winged helix' DNA-binding domain"/>
    <property type="match status" value="1"/>
</dbReference>
<keyword evidence="7" id="KW-1185">Reference proteome</keyword>
<evidence type="ECO:0000313" key="7">
    <source>
        <dbReference type="Proteomes" id="UP000318141"/>
    </source>
</evidence>
<evidence type="ECO:0000256" key="1">
    <source>
        <dbReference type="ARBA" id="ARBA00009437"/>
    </source>
</evidence>
<dbReference type="InterPro" id="IPR000847">
    <property type="entry name" value="LysR_HTH_N"/>
</dbReference>
<evidence type="ECO:0000256" key="2">
    <source>
        <dbReference type="ARBA" id="ARBA00023015"/>
    </source>
</evidence>
<dbReference type="GO" id="GO:0006351">
    <property type="term" value="P:DNA-templated transcription"/>
    <property type="evidence" value="ECO:0007669"/>
    <property type="project" value="TreeGrafter"/>
</dbReference>
<dbReference type="CDD" id="cd08432">
    <property type="entry name" value="PBP2_GcdR_TrpI_HvrB_AmpR_like"/>
    <property type="match status" value="1"/>
</dbReference>
<dbReference type="Pfam" id="PF03466">
    <property type="entry name" value="LysR_substrate"/>
    <property type="match status" value="1"/>
</dbReference>
<dbReference type="Gene3D" id="3.40.190.10">
    <property type="entry name" value="Periplasmic binding protein-like II"/>
    <property type="match status" value="2"/>
</dbReference>
<organism evidence="6 7">
    <name type="scientific">Cupriavidus gilardii J11</name>
    <dbReference type="NCBI Taxonomy" id="936133"/>
    <lineage>
        <taxon>Bacteria</taxon>
        <taxon>Pseudomonadati</taxon>
        <taxon>Pseudomonadota</taxon>
        <taxon>Betaproteobacteria</taxon>
        <taxon>Burkholderiales</taxon>
        <taxon>Burkholderiaceae</taxon>
        <taxon>Cupriavidus</taxon>
    </lineage>
</organism>
<dbReference type="InterPro" id="IPR036390">
    <property type="entry name" value="WH_DNA-bd_sf"/>
</dbReference>
<comment type="caution">
    <text evidence="6">The sequence shown here is derived from an EMBL/GenBank/DDBJ whole genome shotgun (WGS) entry which is preliminary data.</text>
</comment>
<dbReference type="GO" id="GO:0003700">
    <property type="term" value="F:DNA-binding transcription factor activity"/>
    <property type="evidence" value="ECO:0007669"/>
    <property type="project" value="InterPro"/>
</dbReference>
<dbReference type="GO" id="GO:0043565">
    <property type="term" value="F:sequence-specific DNA binding"/>
    <property type="evidence" value="ECO:0007669"/>
    <property type="project" value="TreeGrafter"/>
</dbReference>
<evidence type="ECO:0000259" key="5">
    <source>
        <dbReference type="PROSITE" id="PS50931"/>
    </source>
</evidence>
<keyword evidence="4" id="KW-0804">Transcription</keyword>
<comment type="similarity">
    <text evidence="1">Belongs to the LysR transcriptional regulatory family.</text>
</comment>
<proteinExistence type="inferred from homology"/>
<sequence length="304" mass="34437">MMKMPPLNPLKVFEVVARASNLTAAAHELRVSQSAVSRQIVVLEEYLGVQLFTRERVGVRLTEVGEAYARRIRPALEEISMATKFITQKYADNIIRLRTYTTLTARWLIPRLPRFKEQYPDVEVMITNSTAPLDFGTEQCDLAIVLGDGNWRDAEATLLLEDVIEPVCSPAFLEASQRGVPLAEILRSKPLLVSKYRKNDWPTWLEHAGMSELFDRAEKMIFSSSILTWQAAMDGLGIAIGQQYMLDADIKARRLVRPFANPLRTGKGHYLVSPSLQRYSNKVSAFKDWLVHEAERTHDTSSAD</sequence>
<dbReference type="SUPFAM" id="SSF53850">
    <property type="entry name" value="Periplasmic binding protein-like II"/>
    <property type="match status" value="1"/>
</dbReference>
<dbReference type="Pfam" id="PF00126">
    <property type="entry name" value="HTH_1"/>
    <property type="match status" value="1"/>
</dbReference>
<name>A0A562BUI4_9BURK</name>
<keyword evidence="3" id="KW-0238">DNA-binding</keyword>
<protein>
    <submittedName>
        <fullName evidence="6">LysR family glycine cleavage system transcriptional activator</fullName>
    </submittedName>
</protein>
<dbReference type="PROSITE" id="PS50931">
    <property type="entry name" value="HTH_LYSR"/>
    <property type="match status" value="1"/>
</dbReference>
<dbReference type="PRINTS" id="PR00039">
    <property type="entry name" value="HTHLYSR"/>
</dbReference>
<feature type="domain" description="HTH lysR-type" evidence="5">
    <location>
        <begin position="5"/>
        <end position="62"/>
    </location>
</feature>
<keyword evidence="2" id="KW-0805">Transcription regulation</keyword>
<dbReference type="PANTHER" id="PTHR30537:SF74">
    <property type="entry name" value="HTH-TYPE TRANSCRIPTIONAL REGULATOR TRPI"/>
    <property type="match status" value="1"/>
</dbReference>
<dbReference type="FunFam" id="1.10.10.10:FF:000001">
    <property type="entry name" value="LysR family transcriptional regulator"/>
    <property type="match status" value="1"/>
</dbReference>
<evidence type="ECO:0000313" key="6">
    <source>
        <dbReference type="EMBL" id="TWG88901.1"/>
    </source>
</evidence>
<reference evidence="6 7" key="1">
    <citation type="submission" date="2019-07" db="EMBL/GenBank/DDBJ databases">
        <title>Genome sequencing of lignin-degrading bacterial isolates.</title>
        <authorList>
            <person name="Gladden J."/>
        </authorList>
    </citation>
    <scope>NUCLEOTIDE SEQUENCE [LARGE SCALE GENOMIC DNA]</scope>
    <source>
        <strain evidence="6 7">J11</strain>
    </source>
</reference>
<evidence type="ECO:0000256" key="3">
    <source>
        <dbReference type="ARBA" id="ARBA00023125"/>
    </source>
</evidence>